<dbReference type="AlphaFoldDB" id="A0A7I4Z4Y9"/>
<keyword evidence="4" id="KW-1133">Transmembrane helix</keyword>
<dbReference type="Gene3D" id="2.140.10.30">
    <property type="entry name" value="Dipeptidylpeptidase IV, N-terminal domain"/>
    <property type="match status" value="1"/>
</dbReference>
<organism evidence="7 8">
    <name type="scientific">Haemonchus contortus</name>
    <name type="common">Barber pole worm</name>
    <dbReference type="NCBI Taxonomy" id="6289"/>
    <lineage>
        <taxon>Eukaryota</taxon>
        <taxon>Metazoa</taxon>
        <taxon>Ecdysozoa</taxon>
        <taxon>Nematoda</taxon>
        <taxon>Chromadorea</taxon>
        <taxon>Rhabditida</taxon>
        <taxon>Rhabditina</taxon>
        <taxon>Rhabditomorpha</taxon>
        <taxon>Strongyloidea</taxon>
        <taxon>Trichostrongylidae</taxon>
        <taxon>Haemonchus</taxon>
    </lineage>
</organism>
<dbReference type="GO" id="GO:0008239">
    <property type="term" value="F:dipeptidyl-peptidase activity"/>
    <property type="evidence" value="ECO:0007669"/>
    <property type="project" value="TreeGrafter"/>
</dbReference>
<name>A0A7I4Z4Y9_HAECO</name>
<dbReference type="OMA" id="IRWKSYN"/>
<keyword evidence="4" id="KW-0812">Transmembrane</keyword>
<evidence type="ECO:0000256" key="1">
    <source>
        <dbReference type="ARBA" id="ARBA00010036"/>
    </source>
</evidence>
<dbReference type="GO" id="GO:0005886">
    <property type="term" value="C:plasma membrane"/>
    <property type="evidence" value="ECO:0007669"/>
    <property type="project" value="TreeGrafter"/>
</dbReference>
<keyword evidence="7" id="KW-1185">Reference proteome</keyword>
<comment type="similarity">
    <text evidence="1">Belongs to the peptidase S9B family. DPPIV subfamily.</text>
</comment>
<dbReference type="InterPro" id="IPR001375">
    <property type="entry name" value="Peptidase_S9_cat"/>
</dbReference>
<keyword evidence="4" id="KW-0472">Membrane</keyword>
<feature type="domain" description="Peptidase S9 prolyl oligopeptidase catalytic" evidence="5">
    <location>
        <begin position="619"/>
        <end position="813"/>
    </location>
</feature>
<dbReference type="SUPFAM" id="SSF53474">
    <property type="entry name" value="alpha/beta-Hydrolases"/>
    <property type="match status" value="1"/>
</dbReference>
<dbReference type="InterPro" id="IPR002469">
    <property type="entry name" value="Peptidase_S9B_N"/>
</dbReference>
<feature type="transmembrane region" description="Helical" evidence="4">
    <location>
        <begin position="20"/>
        <end position="40"/>
    </location>
</feature>
<dbReference type="FunFam" id="3.40.50.1820:FF:000003">
    <property type="entry name" value="Dipeptidyl peptidase 4"/>
    <property type="match status" value="1"/>
</dbReference>
<dbReference type="WBParaSite" id="HCON_00190070-00001">
    <property type="protein sequence ID" value="HCON_00190070-00001"/>
    <property type="gene ID" value="HCON_00190070"/>
</dbReference>
<evidence type="ECO:0000256" key="3">
    <source>
        <dbReference type="ARBA" id="ARBA00058505"/>
    </source>
</evidence>
<dbReference type="InterPro" id="IPR050278">
    <property type="entry name" value="Serine_Prot_S9B/DPPIV"/>
</dbReference>
<dbReference type="SUPFAM" id="SSF82171">
    <property type="entry name" value="DPP6 N-terminal domain-like"/>
    <property type="match status" value="1"/>
</dbReference>
<dbReference type="Gene3D" id="3.40.50.1820">
    <property type="entry name" value="alpha/beta hydrolase"/>
    <property type="match status" value="1"/>
</dbReference>
<accession>A0A7I4Z4Y9</accession>
<evidence type="ECO:0000256" key="2">
    <source>
        <dbReference type="ARBA" id="ARBA00023180"/>
    </source>
</evidence>
<proteinExistence type="inferred from homology"/>
<dbReference type="Pfam" id="PF00326">
    <property type="entry name" value="Peptidase_S9"/>
    <property type="match status" value="1"/>
</dbReference>
<reference evidence="8" key="1">
    <citation type="submission" date="2020-12" db="UniProtKB">
        <authorList>
            <consortium name="WormBaseParasite"/>
        </authorList>
    </citation>
    <scope>IDENTIFICATION</scope>
    <source>
        <strain evidence="8">MHco3</strain>
    </source>
</reference>
<feature type="domain" description="Dipeptidylpeptidase IV N-terminal" evidence="6">
    <location>
        <begin position="145"/>
        <end position="531"/>
    </location>
</feature>
<dbReference type="Pfam" id="PF00930">
    <property type="entry name" value="DPPIV_N"/>
    <property type="match status" value="1"/>
</dbReference>
<evidence type="ECO:0000259" key="5">
    <source>
        <dbReference type="Pfam" id="PF00326"/>
    </source>
</evidence>
<dbReference type="PANTHER" id="PTHR11731:SF202">
    <property type="entry name" value="DIPEPTIDYL PEPTIDASE FAMILY MEMBER 2"/>
    <property type="match status" value="1"/>
</dbReference>
<evidence type="ECO:0000256" key="4">
    <source>
        <dbReference type="SAM" id="Phobius"/>
    </source>
</evidence>
<dbReference type="GO" id="GO:0006508">
    <property type="term" value="P:proteolysis"/>
    <property type="evidence" value="ECO:0007669"/>
    <property type="project" value="InterPro"/>
</dbReference>
<comment type="function">
    <text evidence="3">Removes N-terminal dipeptides sequentially from polypeptides. Essential for control of distal tip cell migration.</text>
</comment>
<keyword evidence="2" id="KW-0325">Glycoprotein</keyword>
<protein>
    <submittedName>
        <fullName evidence="8">Dipeptidyl peptidase 4</fullName>
    </submittedName>
</protein>
<dbReference type="InterPro" id="IPR029058">
    <property type="entry name" value="AB_hydrolase_fold"/>
</dbReference>
<dbReference type="OrthoDB" id="16520at2759"/>
<dbReference type="PANTHER" id="PTHR11731">
    <property type="entry name" value="PROTEASE FAMILY S9B,C DIPEPTIDYL-PEPTIDASE IV-RELATED"/>
    <property type="match status" value="1"/>
</dbReference>
<evidence type="ECO:0000259" key="6">
    <source>
        <dbReference type="Pfam" id="PF00930"/>
    </source>
</evidence>
<evidence type="ECO:0000313" key="7">
    <source>
        <dbReference type="Proteomes" id="UP000025227"/>
    </source>
</evidence>
<sequence length="822" mass="93038">MDKPNTSDATRHSRKFVRLLIAAFFSVTIILIIVSIALLLTQEPVNLSEDESQLPLSSDDNSNRSASRLSFRRRRPEYRKFTFDDLFSGKVFLKDTYTTAWTRDGGLIRTKDEYSETPSVATIIQPETFEAVPYLSDSSFMNTMSSNNKYAYTSETLKPIFRYSNEALYQIVRLKNGTRSGESFAVGPTGDNTETVLVFKWNPNRNKNDFVFVHDYNLYYQADPEKPGSAQQLTKDGHYLLRYGVADWLYEEEILSSAEAIWWSDSGNYISYLRFDDRSVNRIYIPKYLRGSQYPQYMEIPYPKAGVEENPQTVLYIWPMKSGKAVVAEPPVQLNGMNQSYYVFSNRWITIPKGMQNELGEERLVTVWSNREQNLLYITLCNEFDCSLTFTQSFTINGRTLSAEPTDFKTILASEFGFFVILPHAYSDGNIYNHIAHINIMKNGSGRITAWHGGAYDVKEMKAYDISTDTLTFTSSGQGIGTMRLYRLARATSVNQSSIIVLSSLVPDCDYGSYDVSPNGKRAVLGCLQPFKNTKLYLMNVDTPSKNKLLDGAEEAHIPFDLPELSYEAVTLPSGYEVHIGLMKPPKFDPSLKYPMLVDVYGGPNSCRIRRSTPNPNMIHFCSSLEVIVAWIDGRGSSNRGWNMKAPVYKALGQFETIDTIDAVKYLTSKYTFIDNKRVAVFGWSYGGFLSTHVAIRDQGNTFQCAIAVAPVVDFMLYDSAYTERYLGIPLENPGGYNASQLLNKASRLKDVKYLLAHGEADDNVHFQHSALLAEALQAELVHFTQLVYPNQDHSMGPRQAHLFKEIGRFLDKECFSTDDGP</sequence>
<evidence type="ECO:0000313" key="8">
    <source>
        <dbReference type="WBParaSite" id="HCON_00190070-00001"/>
    </source>
</evidence>
<dbReference type="Proteomes" id="UP000025227">
    <property type="component" value="Unplaced"/>
</dbReference>
<dbReference type="GO" id="GO:0008236">
    <property type="term" value="F:serine-type peptidase activity"/>
    <property type="evidence" value="ECO:0007669"/>
    <property type="project" value="InterPro"/>
</dbReference>